<evidence type="ECO:0000313" key="2">
    <source>
        <dbReference type="EMBL" id="CCB47738.1"/>
    </source>
</evidence>
<organism evidence="2 3">
    <name type="scientific">Vitis vinifera</name>
    <name type="common">Grape</name>
    <dbReference type="NCBI Taxonomy" id="29760"/>
    <lineage>
        <taxon>Eukaryota</taxon>
        <taxon>Viridiplantae</taxon>
        <taxon>Streptophyta</taxon>
        <taxon>Embryophyta</taxon>
        <taxon>Tracheophyta</taxon>
        <taxon>Spermatophyta</taxon>
        <taxon>Magnoliopsida</taxon>
        <taxon>eudicotyledons</taxon>
        <taxon>Gunneridae</taxon>
        <taxon>Pentapetalae</taxon>
        <taxon>rosids</taxon>
        <taxon>Vitales</taxon>
        <taxon>Vitaceae</taxon>
        <taxon>Viteae</taxon>
        <taxon>Vitis</taxon>
    </lineage>
</organism>
<reference evidence="3" key="1">
    <citation type="journal article" date="2007" name="Nature">
        <title>The grapevine genome sequence suggests ancestral hexaploidization in major angiosperm phyla.</title>
        <authorList>
            <consortium name="The French-Italian Public Consortium for Grapevine Genome Characterization."/>
            <person name="Jaillon O."/>
            <person name="Aury J.-M."/>
            <person name="Noel B."/>
            <person name="Policriti A."/>
            <person name="Clepet C."/>
            <person name="Casagrande A."/>
            <person name="Choisne N."/>
            <person name="Aubourg S."/>
            <person name="Vitulo N."/>
            <person name="Jubin C."/>
            <person name="Vezzi A."/>
            <person name="Legeai F."/>
            <person name="Hugueney P."/>
            <person name="Dasilva C."/>
            <person name="Horner D."/>
            <person name="Mica E."/>
            <person name="Jublot D."/>
            <person name="Poulain J."/>
            <person name="Bruyere C."/>
            <person name="Billault A."/>
            <person name="Segurens B."/>
            <person name="Gouyvenoux M."/>
            <person name="Ugarte E."/>
            <person name="Cattonaro F."/>
            <person name="Anthouard V."/>
            <person name="Vico V."/>
            <person name="Del Fabbro C."/>
            <person name="Alaux M."/>
            <person name="Di Gaspero G."/>
            <person name="Dumas V."/>
            <person name="Felice N."/>
            <person name="Paillard S."/>
            <person name="Juman I."/>
            <person name="Moroldo M."/>
            <person name="Scalabrin S."/>
            <person name="Canaguier A."/>
            <person name="Le Clainche I."/>
            <person name="Malacrida G."/>
            <person name="Durand E."/>
            <person name="Pesole G."/>
            <person name="Laucou V."/>
            <person name="Chatelet P."/>
            <person name="Merdinoglu D."/>
            <person name="Delledonne M."/>
            <person name="Pezzotti M."/>
            <person name="Lecharny A."/>
            <person name="Scarpelli C."/>
            <person name="Artiguenave F."/>
            <person name="Pe M.E."/>
            <person name="Valle G."/>
            <person name="Morgante M."/>
            <person name="Caboche M."/>
            <person name="Adam-Blondon A.-F."/>
            <person name="Weissenbach J."/>
            <person name="Quetier F."/>
            <person name="Wincker P."/>
        </authorList>
    </citation>
    <scope>NUCLEOTIDE SEQUENCE [LARGE SCALE GENOMIC DNA]</scope>
    <source>
        <strain evidence="3">cv. Pinot noir / PN40024</strain>
    </source>
</reference>
<keyword evidence="1" id="KW-0472">Membrane</keyword>
<dbReference type="EMBL" id="FN595242">
    <property type="protein sequence ID" value="CCB47738.1"/>
    <property type="molecule type" value="Genomic_DNA"/>
</dbReference>
<dbReference type="PaxDb" id="29760-VIT_03s0091g00120.t01"/>
<feature type="transmembrane region" description="Helical" evidence="1">
    <location>
        <begin position="12"/>
        <end position="35"/>
    </location>
</feature>
<evidence type="ECO:0000313" key="3">
    <source>
        <dbReference type="Proteomes" id="UP000009183"/>
    </source>
</evidence>
<accession>F6H651</accession>
<name>F6H651_VITVI</name>
<dbReference type="InParanoid" id="F6H651"/>
<dbReference type="eggNOG" id="ENOG502SZJU">
    <property type="taxonomic scope" value="Eukaryota"/>
</dbReference>
<dbReference type="AlphaFoldDB" id="F6H651"/>
<evidence type="ECO:0000256" key="1">
    <source>
        <dbReference type="SAM" id="Phobius"/>
    </source>
</evidence>
<dbReference type="HOGENOM" id="CLU_1963596_0_0_1"/>
<keyword evidence="1" id="KW-1133">Transmembrane helix</keyword>
<keyword evidence="3" id="KW-1185">Reference proteome</keyword>
<proteinExistence type="predicted"/>
<gene>
    <name evidence="2" type="ordered locus">VIT_03s0091g00120</name>
</gene>
<dbReference type="STRING" id="29760.F6H651"/>
<protein>
    <submittedName>
        <fullName evidence="2">Uncharacterized protein</fullName>
    </submittedName>
</protein>
<sequence length="128" mass="13966">MDTEPGRILSVSVAISAPITCLVSILSLVVTPELINRLPQKLHKQVCTVPSSHLLVEFCYKPISKTVAVVQKPGCHIIALVPAITLPRLHPVAWGQVSPQPHKICNSLYQSPGVSLFPYHCHTCAISW</sequence>
<keyword evidence="1" id="KW-0812">Transmembrane</keyword>
<dbReference type="Proteomes" id="UP000009183">
    <property type="component" value="Chromosome 3"/>
</dbReference>